<evidence type="ECO:0000313" key="2">
    <source>
        <dbReference type="EMBL" id="KRH92411.1"/>
    </source>
</evidence>
<proteinExistence type="predicted"/>
<dbReference type="EMBL" id="LGUB01000944">
    <property type="protein sequence ID" value="KRH92411.1"/>
    <property type="molecule type" value="Genomic_DNA"/>
</dbReference>
<evidence type="ECO:0000256" key="1">
    <source>
        <dbReference type="SAM" id="MobiDB-lite"/>
    </source>
</evidence>
<reference evidence="2 3" key="1">
    <citation type="submission" date="2015-07" db="EMBL/GenBank/DDBJ databases">
        <title>The genome of Pseudoloma neurophilia, a relevant intracellular parasite of the zebrafish.</title>
        <authorList>
            <person name="Ndikumana S."/>
            <person name="Pelin A."/>
            <person name="Sanders J."/>
            <person name="Corradi N."/>
        </authorList>
    </citation>
    <scope>NUCLEOTIDE SEQUENCE [LARGE SCALE GENOMIC DNA]</scope>
    <source>
        <strain evidence="2 3">MK1</strain>
    </source>
</reference>
<dbReference type="AlphaFoldDB" id="A0A0R0M220"/>
<accession>A0A0R0M220</accession>
<dbReference type="Proteomes" id="UP000051530">
    <property type="component" value="Unassembled WGS sequence"/>
</dbReference>
<feature type="region of interest" description="Disordered" evidence="1">
    <location>
        <begin position="1"/>
        <end position="27"/>
    </location>
</feature>
<sequence>MKNNNLSLKSSNRNNYNHNNQMKRKPIQRNLYLRQELGLSINPTEYVKSIESKNIENCYEDYEVEINTDPEKKIQANPNTFKGNKVKKIEEKIEKMKKNYI</sequence>
<gene>
    <name evidence="2" type="ORF">M153_6261000120</name>
</gene>
<evidence type="ECO:0000313" key="3">
    <source>
        <dbReference type="Proteomes" id="UP000051530"/>
    </source>
</evidence>
<feature type="compositionally biased region" description="Low complexity" evidence="1">
    <location>
        <begin position="1"/>
        <end position="20"/>
    </location>
</feature>
<protein>
    <submittedName>
        <fullName evidence="2">Uncharacterized protein</fullName>
    </submittedName>
</protein>
<dbReference type="VEuPathDB" id="MicrosporidiaDB:M153_6261000120"/>
<name>A0A0R0M220_9MICR</name>
<keyword evidence="3" id="KW-1185">Reference proteome</keyword>
<organism evidence="2 3">
    <name type="scientific">Pseudoloma neurophilia</name>
    <dbReference type="NCBI Taxonomy" id="146866"/>
    <lineage>
        <taxon>Eukaryota</taxon>
        <taxon>Fungi</taxon>
        <taxon>Fungi incertae sedis</taxon>
        <taxon>Microsporidia</taxon>
        <taxon>Pseudoloma</taxon>
    </lineage>
</organism>
<comment type="caution">
    <text evidence="2">The sequence shown here is derived from an EMBL/GenBank/DDBJ whole genome shotgun (WGS) entry which is preliminary data.</text>
</comment>